<dbReference type="OrthoDB" id="9805760at2"/>
<accession>K1LL57</accession>
<dbReference type="Proteomes" id="UP000004478">
    <property type="component" value="Unassembled WGS sequence"/>
</dbReference>
<keyword evidence="2" id="KW-0472">Membrane</keyword>
<sequence length="450" mass="51141">MTEQKALELLDLEPGASASEIRRAYQEIYNELQIRLTNAPTEHQKELYRKRLAAVEEAYLFLGGESEEDLSELPSMGPEENAPEEKAQASKPQPMSESAALELLGLNKPFSRGELMDVYKEKKEDFERGFKSAPNKAIKDSFQQLLKELEIAFRLLEPLAESPAPPRPEPSKPQPEKKKASLLLWAISVLLLLAVGIWFFLPKGEKQDEISQEVKEEFIKVKSQANLLAEKQYWDQALEKYEDAYALIADAEVQDSIKSINIRLDLGKKDNSNFKTVEVGEQVWMAENLNVDTFNNGDTIFHAKTAADWLKAGQEKIPAWCYFENNPANYSLGKLYNWYAVNDTRGLAPEGWRIPNNNDWNVFSGLLKGNLVIMKIWHSYLNERGFSAVPSGSRYYYNGGFTEIDRYWSASEANGQAAFLAWADLVSKRSRGPIWLGSKNNGFYVRCIQN</sequence>
<feature type="region of interest" description="Disordered" evidence="1">
    <location>
        <begin position="66"/>
        <end position="93"/>
    </location>
</feature>
<reference evidence="4 5" key="1">
    <citation type="journal article" date="2012" name="J. Bacteriol.">
        <title>Draft Genome Sequence of Cecembia lonarensis Strain LW9T, Isolated from Lonar Lake, a Haloalkaline Lake in India.</title>
        <authorList>
            <person name="Shivaji S."/>
            <person name="Ara S."/>
            <person name="Singh A."/>
            <person name="Pinnaka A.K."/>
        </authorList>
    </citation>
    <scope>NUCLEOTIDE SEQUENCE [LARGE SCALE GENOMIC DNA]</scope>
    <source>
        <strain evidence="4 5">LW9</strain>
    </source>
</reference>
<dbReference type="EMBL" id="AMGM01000002">
    <property type="protein sequence ID" value="EKB51118.1"/>
    <property type="molecule type" value="Genomic_DNA"/>
</dbReference>
<proteinExistence type="predicted"/>
<keyword evidence="5" id="KW-1185">Reference proteome</keyword>
<organism evidence="4 5">
    <name type="scientific">Cecembia lonarensis (strain CCUG 58316 / KCTC 22772 / LW9)</name>
    <dbReference type="NCBI Taxonomy" id="1225176"/>
    <lineage>
        <taxon>Bacteria</taxon>
        <taxon>Pseudomonadati</taxon>
        <taxon>Bacteroidota</taxon>
        <taxon>Cytophagia</taxon>
        <taxon>Cytophagales</taxon>
        <taxon>Cyclobacteriaceae</taxon>
        <taxon>Cecembia</taxon>
    </lineage>
</organism>
<evidence type="ECO:0000256" key="2">
    <source>
        <dbReference type="SAM" id="Phobius"/>
    </source>
</evidence>
<dbReference type="Pfam" id="PF09603">
    <property type="entry name" value="Fib_succ_major"/>
    <property type="match status" value="1"/>
</dbReference>
<evidence type="ECO:0000256" key="1">
    <source>
        <dbReference type="SAM" id="MobiDB-lite"/>
    </source>
</evidence>
<comment type="caution">
    <text evidence="4">The sequence shown here is derived from an EMBL/GenBank/DDBJ whole genome shotgun (WGS) entry which is preliminary data.</text>
</comment>
<protein>
    <recommendedName>
        <fullName evidence="3">Fibrobacter succinogenes major paralogous domain-containing protein</fullName>
    </recommendedName>
</protein>
<keyword evidence="2" id="KW-1133">Transmembrane helix</keyword>
<evidence type="ECO:0000259" key="3">
    <source>
        <dbReference type="Pfam" id="PF09603"/>
    </source>
</evidence>
<keyword evidence="2" id="KW-0812">Transmembrane</keyword>
<feature type="domain" description="Fibrobacter succinogenes major paralogous" evidence="3">
    <location>
        <begin position="277"/>
        <end position="449"/>
    </location>
</feature>
<gene>
    <name evidence="4" type="ORF">B879_00169</name>
</gene>
<evidence type="ECO:0000313" key="4">
    <source>
        <dbReference type="EMBL" id="EKB51118.1"/>
    </source>
</evidence>
<evidence type="ECO:0000313" key="5">
    <source>
        <dbReference type="Proteomes" id="UP000004478"/>
    </source>
</evidence>
<dbReference type="AlphaFoldDB" id="K1LL57"/>
<dbReference type="NCBIfam" id="TIGR02145">
    <property type="entry name" value="Fib_succ_major"/>
    <property type="match status" value="1"/>
</dbReference>
<name>K1LL57_CECL9</name>
<dbReference type="InterPro" id="IPR011871">
    <property type="entry name" value="Fib_succ_major"/>
</dbReference>
<dbReference type="RefSeq" id="WP_009183223.1">
    <property type="nucleotide sequence ID" value="NZ_AMGM01000002.1"/>
</dbReference>
<feature type="transmembrane region" description="Helical" evidence="2">
    <location>
        <begin position="182"/>
        <end position="201"/>
    </location>
</feature>